<organism evidence="2">
    <name type="scientific">Candidatus Enterococcus clewellii</name>
    <dbReference type="NCBI Taxonomy" id="1834193"/>
    <lineage>
        <taxon>Bacteria</taxon>
        <taxon>Bacillati</taxon>
        <taxon>Bacillota</taxon>
        <taxon>Bacilli</taxon>
        <taxon>Lactobacillales</taxon>
        <taxon>Enterococcaceae</taxon>
        <taxon>Enterococcus</taxon>
    </lineage>
</organism>
<evidence type="ECO:0000313" key="4">
    <source>
        <dbReference type="Proteomes" id="UP000195141"/>
    </source>
</evidence>
<reference evidence="2" key="1">
    <citation type="submission" date="2017-05" db="EMBL/GenBank/DDBJ databases">
        <title>The Genome Sequence of Enterococcus sp. 9E7_DIV0242.</title>
        <authorList>
            <consortium name="The Broad Institute Genomics Platform"/>
            <consortium name="The Broad Institute Genomic Center for Infectious Diseases"/>
            <person name="Earl A."/>
            <person name="Manson A."/>
            <person name="Schwartman J."/>
            <person name="Gilmore M."/>
            <person name="Abouelleil A."/>
            <person name="Cao P."/>
            <person name="Chapman S."/>
            <person name="Cusick C."/>
            <person name="Shea T."/>
            <person name="Young S."/>
            <person name="Neafsey D."/>
            <person name="Nusbaum C."/>
            <person name="Birren B."/>
        </authorList>
    </citation>
    <scope>NUCLEOTIDE SEQUENCE [LARGE SCALE GENOMIC DNA]</scope>
    <source>
        <strain evidence="2">9E7_DIV0242</strain>
    </source>
</reference>
<comment type="similarity">
    <text evidence="1">Belongs to the RutC family.</text>
</comment>
<dbReference type="CDD" id="cd00448">
    <property type="entry name" value="YjgF_YER057c_UK114_family"/>
    <property type="match status" value="1"/>
</dbReference>
<dbReference type="PANTHER" id="PTHR11803:SF39">
    <property type="entry name" value="2-IMINOBUTANOATE_2-IMINOPROPANOATE DEAMINASE"/>
    <property type="match status" value="1"/>
</dbReference>
<dbReference type="FunFam" id="3.30.1330.40:FF:000001">
    <property type="entry name" value="L-PSP family endoribonuclease"/>
    <property type="match status" value="1"/>
</dbReference>
<dbReference type="InterPro" id="IPR006056">
    <property type="entry name" value="RidA"/>
</dbReference>
<reference evidence="3" key="2">
    <citation type="submission" date="2017-05" db="EMBL/GenBank/DDBJ databases">
        <authorList>
            <consortium name="The Broad Institute Genomics Platform"/>
            <consortium name="The Broad Institute Genomic Center for Infectious Diseases"/>
            <person name="Earl A."/>
            <person name="Manson A."/>
            <person name="Schwartman J."/>
            <person name="Gilmore M."/>
            <person name="Abouelleil A."/>
            <person name="Cao P."/>
            <person name="Chapman S."/>
            <person name="Cusick C."/>
            <person name="Shea T."/>
            <person name="Young S."/>
            <person name="Neafsey D."/>
            <person name="Nusbaum C."/>
            <person name="Birren B."/>
        </authorList>
    </citation>
    <scope>NUCLEOTIDE SEQUENCE</scope>
    <source>
        <strain evidence="3">9E7_DIV0242</strain>
    </source>
</reference>
<dbReference type="InterPro" id="IPR006175">
    <property type="entry name" value="YjgF/YER057c/UK114"/>
</dbReference>
<proteinExistence type="inferred from homology"/>
<dbReference type="GO" id="GO:0004180">
    <property type="term" value="F:carboxypeptidase activity"/>
    <property type="evidence" value="ECO:0007669"/>
    <property type="project" value="UniProtKB-KW"/>
</dbReference>
<keyword evidence="4" id="KW-1185">Reference proteome</keyword>
<reference evidence="3" key="3">
    <citation type="submission" date="2024-03" db="EMBL/GenBank/DDBJ databases">
        <title>The Genome Sequence of Enterococcus sp. DIV0242b.</title>
        <authorList>
            <consortium name="The Broad Institute Genomics Platform"/>
            <consortium name="The Broad Institute Microbial Omics Core"/>
            <consortium name="The Broad Institute Genomic Center for Infectious Diseases"/>
            <person name="Earl A."/>
            <person name="Manson A."/>
            <person name="Gilmore M."/>
            <person name="Schwartman J."/>
            <person name="Shea T."/>
            <person name="Abouelleil A."/>
            <person name="Cao P."/>
            <person name="Chapman S."/>
            <person name="Cusick C."/>
            <person name="Young S."/>
            <person name="Neafsey D."/>
            <person name="Nusbaum C."/>
            <person name="Birren B."/>
        </authorList>
    </citation>
    <scope>NUCLEOTIDE SEQUENCE</scope>
    <source>
        <strain evidence="3">9E7_DIV0242</strain>
    </source>
</reference>
<dbReference type="InterPro" id="IPR035959">
    <property type="entry name" value="RutC-like_sf"/>
</dbReference>
<dbReference type="NCBIfam" id="TIGR00004">
    <property type="entry name" value="Rid family detoxifying hydrolase"/>
    <property type="match status" value="1"/>
</dbReference>
<dbReference type="Gene3D" id="3.30.1330.40">
    <property type="entry name" value="RutC-like"/>
    <property type="match status" value="1"/>
</dbReference>
<protein>
    <submittedName>
        <fullName evidence="2">Zinc carboxypeptidase-like protein</fullName>
    </submittedName>
</protein>
<dbReference type="EMBL" id="NGMM01000001">
    <property type="protein sequence ID" value="OTP18563.1"/>
    <property type="molecule type" value="Genomic_DNA"/>
</dbReference>
<dbReference type="Pfam" id="PF01042">
    <property type="entry name" value="Ribonuc_L-PSP"/>
    <property type="match status" value="1"/>
</dbReference>
<keyword evidence="2" id="KW-0645">Protease</keyword>
<name>A0A242KBL7_9ENTE</name>
<dbReference type="SUPFAM" id="SSF55298">
    <property type="entry name" value="YjgF-like"/>
    <property type="match status" value="1"/>
</dbReference>
<evidence type="ECO:0000313" key="3">
    <source>
        <dbReference type="EMBL" id="WYJ88619.1"/>
    </source>
</evidence>
<gene>
    <name evidence="3" type="ORF">A5888_000338</name>
    <name evidence="2" type="ORF">A5888_000377</name>
</gene>
<evidence type="ECO:0000256" key="1">
    <source>
        <dbReference type="ARBA" id="ARBA00010552"/>
    </source>
</evidence>
<sequence>MIKKIHTDNAPKAIGPYVQGNIVNGLLFASGQVPLHPETGEIVGTTIEEQTEQVVKNIAAILAEAGSSFDQVVKTTCFLKNMEDFAAFNAVYANAFSAHLPARSAVEVARLPKDVLIEIEVIASVTE</sequence>
<dbReference type="GO" id="GO:0005829">
    <property type="term" value="C:cytosol"/>
    <property type="evidence" value="ECO:0007669"/>
    <property type="project" value="TreeGrafter"/>
</dbReference>
<dbReference type="PROSITE" id="PS01094">
    <property type="entry name" value="UPF0076"/>
    <property type="match status" value="1"/>
</dbReference>
<dbReference type="GO" id="GO:0019239">
    <property type="term" value="F:deaminase activity"/>
    <property type="evidence" value="ECO:0007669"/>
    <property type="project" value="TreeGrafter"/>
</dbReference>
<dbReference type="AlphaFoldDB" id="A0A242KBL7"/>
<dbReference type="EMBL" id="CP147247">
    <property type="protein sequence ID" value="WYJ88619.1"/>
    <property type="molecule type" value="Genomic_DNA"/>
</dbReference>
<keyword evidence="2" id="KW-0378">Hydrolase</keyword>
<dbReference type="Proteomes" id="UP000195141">
    <property type="component" value="Chromosome"/>
</dbReference>
<dbReference type="InterPro" id="IPR019897">
    <property type="entry name" value="RidA_CS"/>
</dbReference>
<accession>A0A242KBL7</accession>
<evidence type="ECO:0000313" key="2">
    <source>
        <dbReference type="EMBL" id="OTP18563.1"/>
    </source>
</evidence>
<dbReference type="PANTHER" id="PTHR11803">
    <property type="entry name" value="2-IMINOBUTANOATE/2-IMINOPROPANOATE DEAMINASE RIDA"/>
    <property type="match status" value="1"/>
</dbReference>
<keyword evidence="2" id="KW-0121">Carboxypeptidase</keyword>